<accession>A0A8K1CEU2</accession>
<feature type="site" description="Lowers pKa of active site Tyr" evidence="3">
    <location>
        <position position="77"/>
    </location>
</feature>
<dbReference type="SUPFAM" id="SSF51430">
    <property type="entry name" value="NAD(P)-linked oxidoreductase"/>
    <property type="match status" value="1"/>
</dbReference>
<reference evidence="5" key="1">
    <citation type="submission" date="2019-03" db="EMBL/GenBank/DDBJ databases">
        <title>Long read genome sequence of the mycoparasitic Pythium oligandrum ATCC 38472 isolated from sugarbeet rhizosphere.</title>
        <authorList>
            <person name="Gaulin E."/>
        </authorList>
    </citation>
    <scope>NUCLEOTIDE SEQUENCE</scope>
    <source>
        <strain evidence="5">ATCC 38472_TT</strain>
    </source>
</reference>
<sequence length="256" mass="28527">MAAIAIKQLPSGALIPVIGLGVFQSEPGAETYNAVLSALKIGYRHIDTAHYYSNEADVGRAIVDSGVPREQVFVTTKYFSFSWSYNDVVEAVKKSVERIGGGYIDLYLLHAPCNPKNREDAWRALEDMQKEGLVRDIASRQSDRVHPFISLAPLVKYCESQDILLQAYSPLVQAKKMNDPTLNAIAMEVEATPAQVLLAWTLAKCFITLPKSVKESRQKENLDSYKVKLSEDQVARLDTLDEHFLVGWDAIETHAV</sequence>
<comment type="caution">
    <text evidence="5">The sequence shown here is derived from an EMBL/GenBank/DDBJ whole genome shotgun (WGS) entry which is preliminary data.</text>
</comment>
<dbReference type="InterPro" id="IPR018170">
    <property type="entry name" value="Aldo/ket_reductase_CS"/>
</dbReference>
<dbReference type="PIRSF" id="PIRSF000097">
    <property type="entry name" value="AKR"/>
    <property type="match status" value="1"/>
</dbReference>
<dbReference type="Proteomes" id="UP000794436">
    <property type="component" value="Unassembled WGS sequence"/>
</dbReference>
<dbReference type="Gene3D" id="3.20.20.100">
    <property type="entry name" value="NADP-dependent oxidoreductase domain"/>
    <property type="match status" value="2"/>
</dbReference>
<dbReference type="PROSITE" id="PS00798">
    <property type="entry name" value="ALDOKETO_REDUCTASE_1"/>
    <property type="match status" value="1"/>
</dbReference>
<evidence type="ECO:0000313" key="6">
    <source>
        <dbReference type="Proteomes" id="UP000794436"/>
    </source>
</evidence>
<dbReference type="PRINTS" id="PR00069">
    <property type="entry name" value="ALDKETRDTASE"/>
</dbReference>
<dbReference type="InterPro" id="IPR020471">
    <property type="entry name" value="AKR"/>
</dbReference>
<feature type="domain" description="NADP-dependent oxidoreductase" evidence="4">
    <location>
        <begin position="26"/>
        <end position="138"/>
    </location>
</feature>
<dbReference type="PANTHER" id="PTHR43827:SF13">
    <property type="entry name" value="ALDO_KETO REDUCTASE FAMILY PROTEIN"/>
    <property type="match status" value="1"/>
</dbReference>
<evidence type="ECO:0000256" key="2">
    <source>
        <dbReference type="PIRSR" id="PIRSR000097-2"/>
    </source>
</evidence>
<evidence type="ECO:0000259" key="4">
    <source>
        <dbReference type="Pfam" id="PF00248"/>
    </source>
</evidence>
<dbReference type="InterPro" id="IPR023210">
    <property type="entry name" value="NADP_OxRdtase_dom"/>
</dbReference>
<evidence type="ECO:0000256" key="3">
    <source>
        <dbReference type="PIRSR" id="PIRSR000097-3"/>
    </source>
</evidence>
<dbReference type="Pfam" id="PF00248">
    <property type="entry name" value="Aldo_ket_red"/>
    <property type="match status" value="2"/>
</dbReference>
<dbReference type="InterPro" id="IPR036812">
    <property type="entry name" value="NAD(P)_OxRdtase_dom_sf"/>
</dbReference>
<feature type="active site" description="Proton donor" evidence="1">
    <location>
        <position position="52"/>
    </location>
</feature>
<dbReference type="GO" id="GO:0016491">
    <property type="term" value="F:oxidoreductase activity"/>
    <property type="evidence" value="ECO:0007669"/>
    <property type="project" value="InterPro"/>
</dbReference>
<name>A0A8K1CEU2_PYTOL</name>
<feature type="binding site" evidence="2">
    <location>
        <position position="110"/>
    </location>
    <ligand>
        <name>substrate</name>
    </ligand>
</feature>
<dbReference type="PANTHER" id="PTHR43827">
    <property type="entry name" value="2,5-DIKETO-D-GLUCONIC ACID REDUCTASE"/>
    <property type="match status" value="1"/>
</dbReference>
<keyword evidence="6" id="KW-1185">Reference proteome</keyword>
<proteinExistence type="predicted"/>
<gene>
    <name evidence="5" type="ORF">Poli38472_010792</name>
</gene>
<evidence type="ECO:0000313" key="5">
    <source>
        <dbReference type="EMBL" id="TMW61729.1"/>
    </source>
</evidence>
<organism evidence="5 6">
    <name type="scientific">Pythium oligandrum</name>
    <name type="common">Mycoparasitic fungus</name>
    <dbReference type="NCBI Taxonomy" id="41045"/>
    <lineage>
        <taxon>Eukaryota</taxon>
        <taxon>Sar</taxon>
        <taxon>Stramenopiles</taxon>
        <taxon>Oomycota</taxon>
        <taxon>Peronosporomycetes</taxon>
        <taxon>Pythiales</taxon>
        <taxon>Pythiaceae</taxon>
        <taxon>Pythium</taxon>
    </lineage>
</organism>
<feature type="domain" description="NADP-dependent oxidoreductase" evidence="4">
    <location>
        <begin position="177"/>
        <end position="241"/>
    </location>
</feature>
<dbReference type="EMBL" id="SPLM01000075">
    <property type="protein sequence ID" value="TMW61729.1"/>
    <property type="molecule type" value="Genomic_DNA"/>
</dbReference>
<dbReference type="AlphaFoldDB" id="A0A8K1CEU2"/>
<evidence type="ECO:0000256" key="1">
    <source>
        <dbReference type="PIRSR" id="PIRSR000097-1"/>
    </source>
</evidence>
<protein>
    <recommendedName>
        <fullName evidence="4">NADP-dependent oxidoreductase domain-containing protein</fullName>
    </recommendedName>
</protein>
<dbReference type="CDD" id="cd19071">
    <property type="entry name" value="AKR_AKR1-5-like"/>
    <property type="match status" value="1"/>
</dbReference>
<dbReference type="OrthoDB" id="416253at2759"/>